<gene>
    <name evidence="1" type="ordered locus">AMEC673_08845</name>
</gene>
<dbReference type="EMBL" id="CP003844">
    <property type="protein sequence ID" value="AFT74463.1"/>
    <property type="molecule type" value="Genomic_DNA"/>
</dbReference>
<accession>A0AB32ZYS6</accession>
<evidence type="ECO:0000313" key="1">
    <source>
        <dbReference type="EMBL" id="AFT74463.1"/>
    </source>
</evidence>
<protein>
    <submittedName>
        <fullName evidence="1">Uncharacterized protein</fullName>
    </submittedName>
</protein>
<sequence>MLNLVKPRIASLFDEVGTAANVRKAMSQPLHRNSAAFVVPVSNRPMTNSRDVDMGRPLQEFIVTFGVVIGLRAINDPTGERTLAELESLRNTLRESLFGWKPDDEHERVILGNGDLIGFTNDGLWWIDRFSTNTWYRGNAT</sequence>
<dbReference type="AlphaFoldDB" id="A0AB32ZYS6"/>
<reference evidence="2" key="1">
    <citation type="journal article" date="2012" name="Sci. Rep.">
        <title>Genomes of surface isolates of Alteromonas macleodii: the life of a widespread marine opportunistic copiotroph.</title>
        <authorList>
            <person name="Lopez-Perez M."/>
            <person name="Gonzaga A."/>
            <person name="Martin-Cuadrado A.B."/>
            <person name="Onyshchenko O."/>
            <person name="Ghavidel A."/>
            <person name="Ghai R."/>
            <person name="Rodriguez-Valera F."/>
        </authorList>
    </citation>
    <scope>NUCLEOTIDE SEQUENCE [LARGE SCALE GENOMIC DNA]</scope>
    <source>
        <strain evidence="2">English Channel 673</strain>
    </source>
</reference>
<dbReference type="InterPro" id="IPR056912">
    <property type="entry name" value="Phage_JBD30_tail_term-like"/>
</dbReference>
<organism evidence="1 2">
    <name type="scientific">Alteromonas macleodii (strain English Channel 673)</name>
    <dbReference type="NCBI Taxonomy" id="1004788"/>
    <lineage>
        <taxon>Bacteria</taxon>
        <taxon>Pseudomonadati</taxon>
        <taxon>Pseudomonadota</taxon>
        <taxon>Gammaproteobacteria</taxon>
        <taxon>Alteromonadales</taxon>
        <taxon>Alteromonadaceae</taxon>
        <taxon>Alteromonas/Salinimonas group</taxon>
        <taxon>Alteromonas</taxon>
    </lineage>
</organism>
<dbReference type="Proteomes" id="UP000006296">
    <property type="component" value="Chromosome"/>
</dbReference>
<dbReference type="KEGG" id="amg:AMEC673_08845"/>
<proteinExistence type="predicted"/>
<evidence type="ECO:0000313" key="2">
    <source>
        <dbReference type="Proteomes" id="UP000006296"/>
    </source>
</evidence>
<name>A0AB32ZYS6_ALTME</name>
<dbReference type="RefSeq" id="WP_014976438.1">
    <property type="nucleotide sequence ID" value="NC_018678.1"/>
</dbReference>
<dbReference type="Pfam" id="PF23840">
    <property type="entry name" value="Phage_tail_terminator"/>
    <property type="match status" value="1"/>
</dbReference>